<evidence type="ECO:0000313" key="2">
    <source>
        <dbReference type="EMBL" id="KAK4293194.1"/>
    </source>
</evidence>
<comment type="caution">
    <text evidence="2">The sequence shown here is derived from an EMBL/GenBank/DDBJ whole genome shotgun (WGS) entry which is preliminary data.</text>
</comment>
<dbReference type="AlphaFoldDB" id="A0AAE1TRZ2"/>
<feature type="region of interest" description="Disordered" evidence="1">
    <location>
        <begin position="12"/>
        <end position="48"/>
    </location>
</feature>
<reference evidence="2" key="1">
    <citation type="submission" date="2023-11" db="EMBL/GenBank/DDBJ databases">
        <title>Genome assemblies of two species of porcelain crab, Petrolisthes cinctipes and Petrolisthes manimaculis (Anomura: Porcellanidae).</title>
        <authorList>
            <person name="Angst P."/>
        </authorList>
    </citation>
    <scope>NUCLEOTIDE SEQUENCE</scope>
    <source>
        <strain evidence="2">PB745_02</strain>
        <tissue evidence="2">Gill</tissue>
    </source>
</reference>
<feature type="non-terminal residue" evidence="2">
    <location>
        <position position="1"/>
    </location>
</feature>
<evidence type="ECO:0000256" key="1">
    <source>
        <dbReference type="SAM" id="MobiDB-lite"/>
    </source>
</evidence>
<accession>A0AAE1TRZ2</accession>
<protein>
    <submittedName>
        <fullName evidence="2">Uncharacterized protein</fullName>
    </submittedName>
</protein>
<keyword evidence="3" id="KW-1185">Reference proteome</keyword>
<evidence type="ECO:0000313" key="3">
    <source>
        <dbReference type="Proteomes" id="UP001292094"/>
    </source>
</evidence>
<sequence>GVLRYDMLRLDTPLPITSPFRHPIKEHSSTNNNTKSSTKEKSSTIEKP</sequence>
<name>A0AAE1TRZ2_9EUCA</name>
<dbReference type="EMBL" id="JAWZYT010004615">
    <property type="protein sequence ID" value="KAK4293194.1"/>
    <property type="molecule type" value="Genomic_DNA"/>
</dbReference>
<dbReference type="Proteomes" id="UP001292094">
    <property type="component" value="Unassembled WGS sequence"/>
</dbReference>
<proteinExistence type="predicted"/>
<gene>
    <name evidence="2" type="ORF">Pmani_034087</name>
</gene>
<organism evidence="2 3">
    <name type="scientific">Petrolisthes manimaculis</name>
    <dbReference type="NCBI Taxonomy" id="1843537"/>
    <lineage>
        <taxon>Eukaryota</taxon>
        <taxon>Metazoa</taxon>
        <taxon>Ecdysozoa</taxon>
        <taxon>Arthropoda</taxon>
        <taxon>Crustacea</taxon>
        <taxon>Multicrustacea</taxon>
        <taxon>Malacostraca</taxon>
        <taxon>Eumalacostraca</taxon>
        <taxon>Eucarida</taxon>
        <taxon>Decapoda</taxon>
        <taxon>Pleocyemata</taxon>
        <taxon>Anomura</taxon>
        <taxon>Galatheoidea</taxon>
        <taxon>Porcellanidae</taxon>
        <taxon>Petrolisthes</taxon>
    </lineage>
</organism>
<feature type="compositionally biased region" description="Basic and acidic residues" evidence="1">
    <location>
        <begin position="37"/>
        <end position="48"/>
    </location>
</feature>